<dbReference type="InterPro" id="IPR048958">
    <property type="entry name" value="Polysacc_lyase_14"/>
</dbReference>
<feature type="domain" description="Polysaccharide lyase 14" evidence="3">
    <location>
        <begin position="92"/>
        <end position="308"/>
    </location>
</feature>
<dbReference type="Gene3D" id="2.60.120.200">
    <property type="match status" value="1"/>
</dbReference>
<dbReference type="Proteomes" id="UP000284842">
    <property type="component" value="Unassembled WGS sequence"/>
</dbReference>
<comment type="caution">
    <text evidence="4">The sequence shown here is derived from an EMBL/GenBank/DDBJ whole genome shotgun (WGS) entry which is preliminary data.</text>
</comment>
<dbReference type="OrthoDB" id="3337916at2759"/>
<dbReference type="InParanoid" id="A0A409YRD9"/>
<reference evidence="4 5" key="1">
    <citation type="journal article" date="2018" name="Evol. Lett.">
        <title>Horizontal gene cluster transfer increased hallucinogenic mushroom diversity.</title>
        <authorList>
            <person name="Reynolds H.T."/>
            <person name="Vijayakumar V."/>
            <person name="Gluck-Thaler E."/>
            <person name="Korotkin H.B."/>
            <person name="Matheny P.B."/>
            <person name="Slot J.C."/>
        </authorList>
    </citation>
    <scope>NUCLEOTIDE SEQUENCE [LARGE SCALE GENOMIC DNA]</scope>
    <source>
        <strain evidence="4 5">2629</strain>
    </source>
</reference>
<dbReference type="Pfam" id="PF21294">
    <property type="entry name" value="Polysacc_lyase_14"/>
    <property type="match status" value="1"/>
</dbReference>
<evidence type="ECO:0000313" key="5">
    <source>
        <dbReference type="Proteomes" id="UP000284842"/>
    </source>
</evidence>
<dbReference type="AlphaFoldDB" id="A0A409YRD9"/>
<feature type="compositionally biased region" description="Basic and acidic residues" evidence="1">
    <location>
        <begin position="326"/>
        <end position="342"/>
    </location>
</feature>
<keyword evidence="2" id="KW-0732">Signal</keyword>
<feature type="chain" id="PRO_5019185849" description="Polysaccharide lyase 14 domain-containing protein" evidence="2">
    <location>
        <begin position="25"/>
        <end position="342"/>
    </location>
</feature>
<accession>A0A409YRD9</accession>
<dbReference type="EMBL" id="NHTK01000792">
    <property type="protein sequence ID" value="PPR05552.1"/>
    <property type="molecule type" value="Genomic_DNA"/>
</dbReference>
<dbReference type="PANTHER" id="PTHR40124">
    <property type="match status" value="1"/>
</dbReference>
<evidence type="ECO:0000256" key="2">
    <source>
        <dbReference type="SAM" id="SignalP"/>
    </source>
</evidence>
<feature type="signal peptide" evidence="2">
    <location>
        <begin position="1"/>
        <end position="24"/>
    </location>
</feature>
<evidence type="ECO:0000313" key="4">
    <source>
        <dbReference type="EMBL" id="PPR05552.1"/>
    </source>
</evidence>
<proteinExistence type="predicted"/>
<dbReference type="PANTHER" id="PTHR40124:SF1">
    <property type="entry name" value="DISAGGREGATASE RELATED REPEAT PROTEIN"/>
    <property type="match status" value="1"/>
</dbReference>
<organism evidence="4 5">
    <name type="scientific">Panaeolus cyanescens</name>
    <dbReference type="NCBI Taxonomy" id="181874"/>
    <lineage>
        <taxon>Eukaryota</taxon>
        <taxon>Fungi</taxon>
        <taxon>Dikarya</taxon>
        <taxon>Basidiomycota</taxon>
        <taxon>Agaricomycotina</taxon>
        <taxon>Agaricomycetes</taxon>
        <taxon>Agaricomycetidae</taxon>
        <taxon>Agaricales</taxon>
        <taxon>Agaricineae</taxon>
        <taxon>Galeropsidaceae</taxon>
        <taxon>Panaeolus</taxon>
    </lineage>
</organism>
<sequence>MFFSSIKFINVVVFCAVVVGSVGAAPLKVRRQLAKRVPSEDTLFPLGRGVASWTTHAGASGALELNDDAFRPTKIGGGPGHAYLDAPDGVFSMRAHYPEGSFKPSAQPVGGISFYAPGPEGVDLTTAKEATFGYSIMFPDGFEFVKGGKLPGFYGGNSDSVATSCSGGRRDSACFSARLMWRTDGQGEFYTYLPPFTDPQFAANERQCEFPNSDCNPTYGASIGRGSFSFAAGQRTTVAERVRLNDDGVANGELELFVEGASIIKLGGLILRDSDAGKIRGIQMQTFFGGSSPDWATPKDQDVFFSDFSVAITETFDGQKARRSISKKEGDWFKPTDGETFK</sequence>
<feature type="region of interest" description="Disordered" evidence="1">
    <location>
        <begin position="322"/>
        <end position="342"/>
    </location>
</feature>
<evidence type="ECO:0000259" key="3">
    <source>
        <dbReference type="Pfam" id="PF21294"/>
    </source>
</evidence>
<name>A0A409YRD9_9AGAR</name>
<gene>
    <name evidence="4" type="ORF">CVT24_003291</name>
</gene>
<evidence type="ECO:0000256" key="1">
    <source>
        <dbReference type="SAM" id="MobiDB-lite"/>
    </source>
</evidence>
<keyword evidence="5" id="KW-1185">Reference proteome</keyword>
<protein>
    <recommendedName>
        <fullName evidence="3">Polysaccharide lyase 14 domain-containing protein</fullName>
    </recommendedName>
</protein>